<name>A0A543CHI2_9ACTN</name>
<keyword evidence="1" id="KW-0472">Membrane</keyword>
<comment type="caution">
    <text evidence="2">The sequence shown here is derived from an EMBL/GenBank/DDBJ whole genome shotgun (WGS) entry which is preliminary data.</text>
</comment>
<organism evidence="2 3">
    <name type="scientific">Actinoallomurus bryophytorum</name>
    <dbReference type="NCBI Taxonomy" id="1490222"/>
    <lineage>
        <taxon>Bacteria</taxon>
        <taxon>Bacillati</taxon>
        <taxon>Actinomycetota</taxon>
        <taxon>Actinomycetes</taxon>
        <taxon>Streptosporangiales</taxon>
        <taxon>Thermomonosporaceae</taxon>
        <taxon>Actinoallomurus</taxon>
    </lineage>
</organism>
<protein>
    <recommendedName>
        <fullName evidence="4">Secreted protein</fullName>
    </recommendedName>
</protein>
<dbReference type="EMBL" id="VFOZ01000001">
    <property type="protein sequence ID" value="TQL96387.1"/>
    <property type="molecule type" value="Genomic_DNA"/>
</dbReference>
<evidence type="ECO:0000256" key="1">
    <source>
        <dbReference type="SAM" id="Phobius"/>
    </source>
</evidence>
<feature type="transmembrane region" description="Helical" evidence="1">
    <location>
        <begin position="7"/>
        <end position="29"/>
    </location>
</feature>
<evidence type="ECO:0008006" key="4">
    <source>
        <dbReference type="Google" id="ProtNLM"/>
    </source>
</evidence>
<keyword evidence="3" id="KW-1185">Reference proteome</keyword>
<keyword evidence="1" id="KW-0812">Transmembrane</keyword>
<sequence>MASMRQVLTYVVMWCGATALAVLLVWFGARPVLHNAVFGEPPARPVVGDQPSVLPTAVSSSAPPADSSTFATPARKPSYSATASLSSAGSDHTYVVRGGRVVLSMTDTAARLVSAIPNPGYTVQTWRGDQWLRVDFTKEDRTSSVIAAWNGHAPTVQTAE</sequence>
<dbReference type="Proteomes" id="UP000316096">
    <property type="component" value="Unassembled WGS sequence"/>
</dbReference>
<keyword evidence="1" id="KW-1133">Transmembrane helix</keyword>
<dbReference type="AlphaFoldDB" id="A0A543CHI2"/>
<evidence type="ECO:0000313" key="3">
    <source>
        <dbReference type="Proteomes" id="UP000316096"/>
    </source>
</evidence>
<gene>
    <name evidence="2" type="ORF">FB559_1914</name>
</gene>
<proteinExistence type="predicted"/>
<evidence type="ECO:0000313" key="2">
    <source>
        <dbReference type="EMBL" id="TQL96387.1"/>
    </source>
</evidence>
<accession>A0A543CHI2</accession>
<reference evidence="2 3" key="1">
    <citation type="submission" date="2019-06" db="EMBL/GenBank/DDBJ databases">
        <title>Sequencing the genomes of 1000 actinobacteria strains.</title>
        <authorList>
            <person name="Klenk H.-P."/>
        </authorList>
    </citation>
    <scope>NUCLEOTIDE SEQUENCE [LARGE SCALE GENOMIC DNA]</scope>
    <source>
        <strain evidence="2 3">DSM 102200</strain>
    </source>
</reference>